<evidence type="ECO:0000313" key="4">
    <source>
        <dbReference type="Proteomes" id="UP000224567"/>
    </source>
</evidence>
<evidence type="ECO:0000256" key="2">
    <source>
        <dbReference type="SAM" id="MobiDB-lite"/>
    </source>
</evidence>
<protein>
    <submittedName>
        <fullName evidence="3">Uncharacterized protein</fullName>
    </submittedName>
</protein>
<feature type="coiled-coil region" evidence="1">
    <location>
        <begin position="48"/>
        <end position="82"/>
    </location>
</feature>
<keyword evidence="4" id="KW-1185">Reference proteome</keyword>
<dbReference type="OrthoDB" id="1835723at2759"/>
<comment type="caution">
    <text evidence="3">The sequence shown here is derived from an EMBL/GenBank/DDBJ whole genome shotgun (WGS) entry which is preliminary data.</text>
</comment>
<gene>
    <name evidence="3" type="ORF">CQW23_15126</name>
</gene>
<reference evidence="4" key="2">
    <citation type="journal article" date="2017" name="J. Anim. Genet.">
        <title>Multiple reference genome sequences of hot pepper reveal the massive evolution of plant disease resistance genes by retroduplication.</title>
        <authorList>
            <person name="Kim S."/>
            <person name="Park J."/>
            <person name="Yeom S.-I."/>
            <person name="Kim Y.-M."/>
            <person name="Seo E."/>
            <person name="Kim K.-T."/>
            <person name="Kim M.-S."/>
            <person name="Lee J.M."/>
            <person name="Cheong K."/>
            <person name="Shin H.-S."/>
            <person name="Kim S.-B."/>
            <person name="Han K."/>
            <person name="Lee J."/>
            <person name="Park M."/>
            <person name="Lee H.-A."/>
            <person name="Lee H.-Y."/>
            <person name="Lee Y."/>
            <person name="Oh S."/>
            <person name="Lee J.H."/>
            <person name="Choi E."/>
            <person name="Choi E."/>
            <person name="Lee S.E."/>
            <person name="Jeon J."/>
            <person name="Kim H."/>
            <person name="Choi G."/>
            <person name="Song H."/>
            <person name="Lee J."/>
            <person name="Lee S.-C."/>
            <person name="Kwon J.-K."/>
            <person name="Lee H.-Y."/>
            <person name="Koo N."/>
            <person name="Hong Y."/>
            <person name="Kim R.W."/>
            <person name="Kang W.-H."/>
            <person name="Huh J.H."/>
            <person name="Kang B.-C."/>
            <person name="Yang T.-J."/>
            <person name="Lee Y.-H."/>
            <person name="Bennetzen J.L."/>
            <person name="Choi D."/>
        </authorList>
    </citation>
    <scope>NUCLEOTIDE SEQUENCE [LARGE SCALE GENOMIC DNA]</scope>
    <source>
        <strain evidence="4">cv. PBC81</strain>
    </source>
</reference>
<feature type="region of interest" description="Disordered" evidence="2">
    <location>
        <begin position="86"/>
        <end position="106"/>
    </location>
</feature>
<dbReference type="AlphaFoldDB" id="A0A2G2WL58"/>
<accession>A0A2G2WL58</accession>
<keyword evidence="1" id="KW-0175">Coiled coil</keyword>
<proteinExistence type="predicted"/>
<evidence type="ECO:0000256" key="1">
    <source>
        <dbReference type="SAM" id="Coils"/>
    </source>
</evidence>
<dbReference type="Proteomes" id="UP000224567">
    <property type="component" value="Unassembled WGS sequence"/>
</dbReference>
<dbReference type="EMBL" id="MLFT02000006">
    <property type="protein sequence ID" value="PHT45968.1"/>
    <property type="molecule type" value="Genomic_DNA"/>
</dbReference>
<organism evidence="3 4">
    <name type="scientific">Capsicum baccatum</name>
    <name type="common">Peruvian pepper</name>
    <dbReference type="NCBI Taxonomy" id="33114"/>
    <lineage>
        <taxon>Eukaryota</taxon>
        <taxon>Viridiplantae</taxon>
        <taxon>Streptophyta</taxon>
        <taxon>Embryophyta</taxon>
        <taxon>Tracheophyta</taxon>
        <taxon>Spermatophyta</taxon>
        <taxon>Magnoliopsida</taxon>
        <taxon>eudicotyledons</taxon>
        <taxon>Gunneridae</taxon>
        <taxon>Pentapetalae</taxon>
        <taxon>asterids</taxon>
        <taxon>lamiids</taxon>
        <taxon>Solanales</taxon>
        <taxon>Solanaceae</taxon>
        <taxon>Solanoideae</taxon>
        <taxon>Capsiceae</taxon>
        <taxon>Capsicum</taxon>
    </lineage>
</organism>
<feature type="compositionally biased region" description="Basic and acidic residues" evidence="2">
    <location>
        <begin position="94"/>
        <end position="106"/>
    </location>
</feature>
<evidence type="ECO:0000313" key="3">
    <source>
        <dbReference type="EMBL" id="PHT45968.1"/>
    </source>
</evidence>
<sequence length="106" mass="11785">MSGLYVPPRNRKAAVSSFRKMSMKYMMAKLLKGVETTNTGVTEVKNDLSSINQLVDTHSTAIKQLEQQLSQLSVVVDDIAENVTDTDCDDAVEAEEKVNDTTPRRH</sequence>
<dbReference type="Gene3D" id="1.20.5.300">
    <property type="match status" value="1"/>
</dbReference>
<name>A0A2G2WL58_CAPBA</name>
<reference evidence="3 4" key="1">
    <citation type="journal article" date="2017" name="Genome Biol.">
        <title>New reference genome sequences of hot pepper reveal the massive evolution of plant disease-resistance genes by retroduplication.</title>
        <authorList>
            <person name="Kim S."/>
            <person name="Park J."/>
            <person name="Yeom S.I."/>
            <person name="Kim Y.M."/>
            <person name="Seo E."/>
            <person name="Kim K.T."/>
            <person name="Kim M.S."/>
            <person name="Lee J.M."/>
            <person name="Cheong K."/>
            <person name="Shin H.S."/>
            <person name="Kim S.B."/>
            <person name="Han K."/>
            <person name="Lee J."/>
            <person name="Park M."/>
            <person name="Lee H.A."/>
            <person name="Lee H.Y."/>
            <person name="Lee Y."/>
            <person name="Oh S."/>
            <person name="Lee J.H."/>
            <person name="Choi E."/>
            <person name="Choi E."/>
            <person name="Lee S.E."/>
            <person name="Jeon J."/>
            <person name="Kim H."/>
            <person name="Choi G."/>
            <person name="Song H."/>
            <person name="Lee J."/>
            <person name="Lee S.C."/>
            <person name="Kwon J.K."/>
            <person name="Lee H.Y."/>
            <person name="Koo N."/>
            <person name="Hong Y."/>
            <person name="Kim R.W."/>
            <person name="Kang W.H."/>
            <person name="Huh J.H."/>
            <person name="Kang B.C."/>
            <person name="Yang T.J."/>
            <person name="Lee Y.H."/>
            <person name="Bennetzen J.L."/>
            <person name="Choi D."/>
        </authorList>
    </citation>
    <scope>NUCLEOTIDE SEQUENCE [LARGE SCALE GENOMIC DNA]</scope>
    <source>
        <strain evidence="4">cv. PBC81</strain>
    </source>
</reference>